<comment type="caution">
    <text evidence="2">The sequence shown here is derived from an EMBL/GenBank/DDBJ whole genome shotgun (WGS) entry which is preliminary data.</text>
</comment>
<accession>A0A4C1YVW1</accession>
<protein>
    <submittedName>
        <fullName evidence="2">Uncharacterized protein</fullName>
    </submittedName>
</protein>
<proteinExistence type="predicted"/>
<reference evidence="2 3" key="1">
    <citation type="journal article" date="2019" name="Commun. Biol.">
        <title>The bagworm genome reveals a unique fibroin gene that provides high tensile strength.</title>
        <authorList>
            <person name="Kono N."/>
            <person name="Nakamura H."/>
            <person name="Ohtoshi R."/>
            <person name="Tomita M."/>
            <person name="Numata K."/>
            <person name="Arakawa K."/>
        </authorList>
    </citation>
    <scope>NUCLEOTIDE SEQUENCE [LARGE SCALE GENOMIC DNA]</scope>
</reference>
<feature type="compositionally biased region" description="Polar residues" evidence="1">
    <location>
        <begin position="107"/>
        <end position="117"/>
    </location>
</feature>
<name>A0A4C1YVW1_EUMVA</name>
<keyword evidence="3" id="KW-1185">Reference proteome</keyword>
<dbReference type="AlphaFoldDB" id="A0A4C1YVW1"/>
<feature type="region of interest" description="Disordered" evidence="1">
    <location>
        <begin position="92"/>
        <end position="118"/>
    </location>
</feature>
<dbReference type="EMBL" id="BGZK01001373">
    <property type="protein sequence ID" value="GBP78537.1"/>
    <property type="molecule type" value="Genomic_DNA"/>
</dbReference>
<evidence type="ECO:0000256" key="1">
    <source>
        <dbReference type="SAM" id="MobiDB-lite"/>
    </source>
</evidence>
<evidence type="ECO:0000313" key="2">
    <source>
        <dbReference type="EMBL" id="GBP78537.1"/>
    </source>
</evidence>
<evidence type="ECO:0000313" key="3">
    <source>
        <dbReference type="Proteomes" id="UP000299102"/>
    </source>
</evidence>
<gene>
    <name evidence="2" type="ORF">EVAR_61669_1</name>
</gene>
<organism evidence="2 3">
    <name type="scientific">Eumeta variegata</name>
    <name type="common">Bagworm moth</name>
    <name type="synonym">Eumeta japonica</name>
    <dbReference type="NCBI Taxonomy" id="151549"/>
    <lineage>
        <taxon>Eukaryota</taxon>
        <taxon>Metazoa</taxon>
        <taxon>Ecdysozoa</taxon>
        <taxon>Arthropoda</taxon>
        <taxon>Hexapoda</taxon>
        <taxon>Insecta</taxon>
        <taxon>Pterygota</taxon>
        <taxon>Neoptera</taxon>
        <taxon>Endopterygota</taxon>
        <taxon>Lepidoptera</taxon>
        <taxon>Glossata</taxon>
        <taxon>Ditrysia</taxon>
        <taxon>Tineoidea</taxon>
        <taxon>Psychidae</taxon>
        <taxon>Oiketicinae</taxon>
        <taxon>Eumeta</taxon>
    </lineage>
</organism>
<sequence length="233" mass="26800">MCEKVTYKNKQIIVHDTTSNWNPDNYVSLLGLCPRCFVRRRALARPRHDAFNAYYMIPEWACEDQEDGSLLAVEGLERADSPFLEECDFETVSDTVDDRSEQPVRTAGQNGNRSLGSSLKADPKLYDVILNDAQDKEIETDEHFFYKYWKHGHCRFSRSSYRECRLKNSLKITVNINAYRRRNHKRYLGGTETDTAGPTNGSLKGRIVGLRKHPPYSPKLVQNFVCPNSNSNN</sequence>
<dbReference type="Proteomes" id="UP000299102">
    <property type="component" value="Unassembled WGS sequence"/>
</dbReference>